<accession>W6RBZ9</accession>
<evidence type="ECO:0000256" key="1">
    <source>
        <dbReference type="SAM" id="MobiDB-lite"/>
    </source>
</evidence>
<dbReference type="HOGENOM" id="CLU_072989_0_2_6"/>
<dbReference type="AntiFam" id="ANF00006">
    <property type="entry name" value="Translation of CRISPR region"/>
</dbReference>
<sequence>MSGPSLLMYGSSPLARGTHPARQPAGHRGRFIPAGAGNTLFGPRYRTSAAVHPRWRGEHIKAHGDALFGGGSSPLARGTLPGSHSGLRGTRFIPAGAGNTSVRACRRLPGPVHPRWRGEHLKSSALYWMYCGSSPLARGTPGLGVDLHTDGRFIPAGAGNTFYVSSKEAPEPVHPRWRGEHHHVENRHVSYSGSSPLARGTLKQLLLDRFVVRFIPAGAGNTVCVRVTCTNVTVHPRWRGEHVR</sequence>
<dbReference type="EMBL" id="HG916826">
    <property type="protein sequence ID" value="CDM39384.1"/>
    <property type="molecule type" value="Genomic_DNA"/>
</dbReference>
<evidence type="ECO:0000313" key="2">
    <source>
        <dbReference type="EMBL" id="CDM39384.1"/>
    </source>
</evidence>
<reference evidence="2 3" key="1">
    <citation type="submission" date="2013-11" db="EMBL/GenBank/DDBJ databases">
        <title>Complete genome sequence of the cyanide-degrading bacterium Pseudomonas pseudoalcaligenes CECT 5344.</title>
        <authorList>
            <person name="Wibberg D."/>
            <person name="Puehler A."/>
            <person name="Schlueter A."/>
        </authorList>
    </citation>
    <scope>NUCLEOTIDE SEQUENCE [LARGE SCALE GENOMIC DNA]</scope>
    <source>
        <strain evidence="3">CECT 5344</strain>
    </source>
</reference>
<proteinExistence type="predicted"/>
<dbReference type="Proteomes" id="UP000032841">
    <property type="component" value="Chromosome"/>
</dbReference>
<dbReference type="AlphaFoldDB" id="W6RBZ9"/>
<dbReference type="KEGG" id="ppse:BN5_0775"/>
<name>W6RBZ9_ECTO5</name>
<feature type="region of interest" description="Disordered" evidence="1">
    <location>
        <begin position="1"/>
        <end position="32"/>
    </location>
</feature>
<feature type="region of interest" description="Disordered" evidence="1">
    <location>
        <begin position="73"/>
        <end position="93"/>
    </location>
</feature>
<organism evidence="2 3">
    <name type="scientific">Ectopseudomonas oleovorans (strain CECT 5344)</name>
    <name type="common">Pseudomonas pseudoalcaligenes</name>
    <dbReference type="NCBI Taxonomy" id="1182590"/>
    <lineage>
        <taxon>Bacteria</taxon>
        <taxon>Pseudomonadati</taxon>
        <taxon>Pseudomonadota</taxon>
        <taxon>Gammaproteobacteria</taxon>
        <taxon>Pseudomonadales</taxon>
        <taxon>Pseudomonadaceae</taxon>
        <taxon>Ectopseudomonas</taxon>
    </lineage>
</organism>
<protein>
    <submittedName>
        <fullName evidence="2">Uncharacterized protein</fullName>
    </submittedName>
</protein>
<gene>
    <name evidence="2" type="ORF">BN5_0775</name>
</gene>
<evidence type="ECO:0000313" key="3">
    <source>
        <dbReference type="Proteomes" id="UP000032841"/>
    </source>
</evidence>
<dbReference type="AntiFam" id="ANF00057">
    <property type="entry name" value="Translation of E. coli type CRISPR repeat"/>
</dbReference>